<dbReference type="AlphaFoldDB" id="A0A0G0N8K3"/>
<dbReference type="Gene3D" id="3.40.50.720">
    <property type="entry name" value="NAD(P)-binding Rossmann-like Domain"/>
    <property type="match status" value="1"/>
</dbReference>
<gene>
    <name evidence="14" type="primary">murC</name>
    <name evidence="18" type="ORF">UT39_C0003G0042</name>
</gene>
<dbReference type="InterPro" id="IPR050061">
    <property type="entry name" value="MurCDEF_pg_biosynth"/>
</dbReference>
<dbReference type="InterPro" id="IPR036565">
    <property type="entry name" value="Mur-like_cat_sf"/>
</dbReference>
<dbReference type="InterPro" id="IPR000713">
    <property type="entry name" value="Mur_ligase_N"/>
</dbReference>
<dbReference type="Pfam" id="PF01225">
    <property type="entry name" value="Mur_ligase"/>
    <property type="match status" value="1"/>
</dbReference>
<sequence length="488" mass="54991">MRKLIKLSRSDKIRMRSPDKVKKVHLTGIKGVGMTALATYYQDMGMFVTGSDVPEAFVTDEILKKRNIGWSLGISKKHVKLGFDLLVTTAAHGGLENEEVKKAKQLKIPVLTYAEALAQASLEKETICVCGVGGKTTTCSMLSVLLDTAGLNPSFLVGVGNIFPLGVSGRYVKEGRVFICEADEYAVSPGVDNRPKFSLLKPKVIIATNIEYDHPDIYPDFEKTKETFLQFFNKLGKYGYLLADADNKNTIEVAKKSDAYLITYGFEKSADYRIKKVKYAEQRTSFDLYIKKKRLLVENLTINVPGEFNIRNAVAAFAVGDLLGVEQEILVKGLRRYLGCRRRFEEMIFYKNARFYDDYAHHPSEIKATLQAAREWFPKRRIVAIFQPHTYSRTKALFEQFAQSFADADVVALMDIYASAREKYDPTVSSKLLTEGVHKYNKNTHYVADQKTTVAWVKTNVKAGDIVLTMGAGNIFHLYDLLKKNPVK</sequence>
<keyword evidence="9 14" id="KW-0133">Cell shape</keyword>
<keyword evidence="12 14" id="KW-0961">Cell wall biogenesis/degradation</keyword>
<evidence type="ECO:0000259" key="16">
    <source>
        <dbReference type="Pfam" id="PF02875"/>
    </source>
</evidence>
<dbReference type="GO" id="GO:0005524">
    <property type="term" value="F:ATP binding"/>
    <property type="evidence" value="ECO:0007669"/>
    <property type="project" value="UniProtKB-UniRule"/>
</dbReference>
<keyword evidence="10 14" id="KW-0573">Peptidoglycan synthesis</keyword>
<keyword evidence="6 14" id="KW-0132">Cell division</keyword>
<comment type="catalytic activity">
    <reaction evidence="13 14">
        <text>UDP-N-acetyl-alpha-D-muramate + L-alanine + ATP = UDP-N-acetyl-alpha-D-muramoyl-L-alanine + ADP + phosphate + H(+)</text>
        <dbReference type="Rhea" id="RHEA:23372"/>
        <dbReference type="ChEBI" id="CHEBI:15378"/>
        <dbReference type="ChEBI" id="CHEBI:30616"/>
        <dbReference type="ChEBI" id="CHEBI:43474"/>
        <dbReference type="ChEBI" id="CHEBI:57972"/>
        <dbReference type="ChEBI" id="CHEBI:70757"/>
        <dbReference type="ChEBI" id="CHEBI:83898"/>
        <dbReference type="ChEBI" id="CHEBI:456216"/>
        <dbReference type="EC" id="6.3.2.8"/>
    </reaction>
</comment>
<comment type="function">
    <text evidence="14">Cell wall formation.</text>
</comment>
<feature type="domain" description="Mur ligase central" evidence="17">
    <location>
        <begin position="129"/>
        <end position="319"/>
    </location>
</feature>
<dbReference type="InterPro" id="IPR013221">
    <property type="entry name" value="Mur_ligase_cen"/>
</dbReference>
<feature type="domain" description="Mur ligase N-terminal catalytic" evidence="15">
    <location>
        <begin position="23"/>
        <end position="121"/>
    </location>
</feature>
<dbReference type="STRING" id="1618550.UT39_C0003G0042"/>
<dbReference type="GO" id="GO:0008763">
    <property type="term" value="F:UDP-N-acetylmuramate-L-alanine ligase activity"/>
    <property type="evidence" value="ECO:0007669"/>
    <property type="project" value="UniProtKB-UniRule"/>
</dbReference>
<evidence type="ECO:0000256" key="2">
    <source>
        <dbReference type="ARBA" id="ARBA00004752"/>
    </source>
</evidence>
<dbReference type="SUPFAM" id="SSF53623">
    <property type="entry name" value="MurD-like peptide ligases, catalytic domain"/>
    <property type="match status" value="1"/>
</dbReference>
<organism evidence="18 19">
    <name type="scientific">Candidatus Woesebacteria bacterium GW2011_GWA1_39_21</name>
    <dbReference type="NCBI Taxonomy" id="1618550"/>
    <lineage>
        <taxon>Bacteria</taxon>
        <taxon>Candidatus Woeseibacteriota</taxon>
    </lineage>
</organism>
<dbReference type="GO" id="GO:0051301">
    <property type="term" value="P:cell division"/>
    <property type="evidence" value="ECO:0007669"/>
    <property type="project" value="UniProtKB-KW"/>
</dbReference>
<reference evidence="18 19" key="1">
    <citation type="journal article" date="2015" name="Nature">
        <title>rRNA introns, odd ribosomes, and small enigmatic genomes across a large radiation of phyla.</title>
        <authorList>
            <person name="Brown C.T."/>
            <person name="Hug L.A."/>
            <person name="Thomas B.C."/>
            <person name="Sharon I."/>
            <person name="Castelle C.J."/>
            <person name="Singh A."/>
            <person name="Wilkins M.J."/>
            <person name="Williams K.H."/>
            <person name="Banfield J.F."/>
        </authorList>
    </citation>
    <scope>NUCLEOTIDE SEQUENCE [LARGE SCALE GENOMIC DNA]</scope>
</reference>
<feature type="domain" description="Mur ligase C-terminal" evidence="16">
    <location>
        <begin position="342"/>
        <end position="473"/>
    </location>
</feature>
<dbReference type="SUPFAM" id="SSF53244">
    <property type="entry name" value="MurD-like peptide ligases, peptide-binding domain"/>
    <property type="match status" value="1"/>
</dbReference>
<feature type="binding site" evidence="14">
    <location>
        <begin position="131"/>
        <end position="137"/>
    </location>
    <ligand>
        <name>ATP</name>
        <dbReference type="ChEBI" id="CHEBI:30616"/>
    </ligand>
</feature>
<dbReference type="HAMAP" id="MF_00046">
    <property type="entry name" value="MurC"/>
    <property type="match status" value="1"/>
</dbReference>
<dbReference type="Pfam" id="PF02875">
    <property type="entry name" value="Mur_ligase_C"/>
    <property type="match status" value="1"/>
</dbReference>
<evidence type="ECO:0000313" key="18">
    <source>
        <dbReference type="EMBL" id="KKR11773.1"/>
    </source>
</evidence>
<evidence type="ECO:0000256" key="8">
    <source>
        <dbReference type="ARBA" id="ARBA00022840"/>
    </source>
</evidence>
<evidence type="ECO:0000256" key="13">
    <source>
        <dbReference type="ARBA" id="ARBA00047833"/>
    </source>
</evidence>
<proteinExistence type="inferred from homology"/>
<comment type="subcellular location">
    <subcellularLocation>
        <location evidence="1 14">Cytoplasm</location>
    </subcellularLocation>
</comment>
<evidence type="ECO:0000259" key="17">
    <source>
        <dbReference type="Pfam" id="PF08245"/>
    </source>
</evidence>
<evidence type="ECO:0000256" key="1">
    <source>
        <dbReference type="ARBA" id="ARBA00004496"/>
    </source>
</evidence>
<comment type="similarity">
    <text evidence="14">Belongs to the MurCDEF family.</text>
</comment>
<dbReference type="Proteomes" id="UP000034246">
    <property type="component" value="Unassembled WGS sequence"/>
</dbReference>
<dbReference type="Gene3D" id="3.90.190.20">
    <property type="entry name" value="Mur ligase, C-terminal domain"/>
    <property type="match status" value="1"/>
</dbReference>
<evidence type="ECO:0000256" key="7">
    <source>
        <dbReference type="ARBA" id="ARBA00022741"/>
    </source>
</evidence>
<dbReference type="InterPro" id="IPR005758">
    <property type="entry name" value="UDP-N-AcMur_Ala_ligase_MurC"/>
</dbReference>
<dbReference type="PANTHER" id="PTHR43445:SF3">
    <property type="entry name" value="UDP-N-ACETYLMURAMATE--L-ALANINE LIGASE"/>
    <property type="match status" value="1"/>
</dbReference>
<evidence type="ECO:0000256" key="5">
    <source>
        <dbReference type="ARBA" id="ARBA00022598"/>
    </source>
</evidence>
<dbReference type="GO" id="GO:0008360">
    <property type="term" value="P:regulation of cell shape"/>
    <property type="evidence" value="ECO:0007669"/>
    <property type="project" value="UniProtKB-KW"/>
</dbReference>
<dbReference type="SUPFAM" id="SSF51984">
    <property type="entry name" value="MurCD N-terminal domain"/>
    <property type="match status" value="1"/>
</dbReference>
<dbReference type="Pfam" id="PF08245">
    <property type="entry name" value="Mur_ligase_M"/>
    <property type="match status" value="1"/>
</dbReference>
<dbReference type="GO" id="GO:0005737">
    <property type="term" value="C:cytoplasm"/>
    <property type="evidence" value="ECO:0007669"/>
    <property type="project" value="UniProtKB-SubCell"/>
</dbReference>
<dbReference type="UniPathway" id="UPA00219"/>
<evidence type="ECO:0000256" key="4">
    <source>
        <dbReference type="ARBA" id="ARBA00022490"/>
    </source>
</evidence>
<accession>A0A0G0N8K3</accession>
<evidence type="ECO:0000259" key="15">
    <source>
        <dbReference type="Pfam" id="PF01225"/>
    </source>
</evidence>
<evidence type="ECO:0000256" key="14">
    <source>
        <dbReference type="HAMAP-Rule" id="MF_00046"/>
    </source>
</evidence>
<keyword evidence="11 14" id="KW-0131">Cell cycle</keyword>
<comment type="caution">
    <text evidence="18">The sequence shown here is derived from an EMBL/GenBank/DDBJ whole genome shotgun (WGS) entry which is preliminary data.</text>
</comment>
<name>A0A0G0N8K3_9BACT</name>
<dbReference type="EMBL" id="LBWP01000003">
    <property type="protein sequence ID" value="KKR11773.1"/>
    <property type="molecule type" value="Genomic_DNA"/>
</dbReference>
<dbReference type="InterPro" id="IPR004101">
    <property type="entry name" value="Mur_ligase_C"/>
</dbReference>
<keyword evidence="8 14" id="KW-0067">ATP-binding</keyword>
<evidence type="ECO:0000256" key="3">
    <source>
        <dbReference type="ARBA" id="ARBA00012211"/>
    </source>
</evidence>
<evidence type="ECO:0000256" key="9">
    <source>
        <dbReference type="ARBA" id="ARBA00022960"/>
    </source>
</evidence>
<comment type="pathway">
    <text evidence="2 14">Cell wall biogenesis; peptidoglycan biosynthesis.</text>
</comment>
<evidence type="ECO:0000256" key="12">
    <source>
        <dbReference type="ARBA" id="ARBA00023316"/>
    </source>
</evidence>
<dbReference type="InterPro" id="IPR036615">
    <property type="entry name" value="Mur_ligase_C_dom_sf"/>
</dbReference>
<keyword evidence="5 14" id="KW-0436">Ligase</keyword>
<dbReference type="GO" id="GO:0071555">
    <property type="term" value="P:cell wall organization"/>
    <property type="evidence" value="ECO:0007669"/>
    <property type="project" value="UniProtKB-KW"/>
</dbReference>
<dbReference type="PATRIC" id="fig|1618550.3.peg.272"/>
<protein>
    <recommendedName>
        <fullName evidence="3 14">UDP-N-acetylmuramate--L-alanine ligase</fullName>
        <ecNumber evidence="3 14">6.3.2.8</ecNumber>
    </recommendedName>
    <alternativeName>
        <fullName evidence="14">UDP-N-acetylmuramoyl-L-alanine synthetase</fullName>
    </alternativeName>
</protein>
<keyword evidence="7 14" id="KW-0547">Nucleotide-binding</keyword>
<dbReference type="NCBIfam" id="TIGR01082">
    <property type="entry name" value="murC"/>
    <property type="match status" value="1"/>
</dbReference>
<evidence type="ECO:0000313" key="19">
    <source>
        <dbReference type="Proteomes" id="UP000034246"/>
    </source>
</evidence>
<evidence type="ECO:0000256" key="11">
    <source>
        <dbReference type="ARBA" id="ARBA00023306"/>
    </source>
</evidence>
<keyword evidence="4 14" id="KW-0963">Cytoplasm</keyword>
<dbReference type="EC" id="6.3.2.8" evidence="3 14"/>
<dbReference type="PANTHER" id="PTHR43445">
    <property type="entry name" value="UDP-N-ACETYLMURAMATE--L-ALANINE LIGASE-RELATED"/>
    <property type="match status" value="1"/>
</dbReference>
<evidence type="ECO:0000256" key="10">
    <source>
        <dbReference type="ARBA" id="ARBA00022984"/>
    </source>
</evidence>
<dbReference type="GO" id="GO:0009252">
    <property type="term" value="P:peptidoglycan biosynthetic process"/>
    <property type="evidence" value="ECO:0007669"/>
    <property type="project" value="UniProtKB-UniRule"/>
</dbReference>
<evidence type="ECO:0000256" key="6">
    <source>
        <dbReference type="ARBA" id="ARBA00022618"/>
    </source>
</evidence>
<dbReference type="Gene3D" id="3.40.1190.10">
    <property type="entry name" value="Mur-like, catalytic domain"/>
    <property type="match status" value="1"/>
</dbReference>